<comment type="cofactor">
    <cofactor evidence="6">
        <name>K(+)</name>
        <dbReference type="ChEBI" id="CHEBI:29103"/>
    </cofactor>
    <text evidence="6">Binds 1 potassium ion per subunit.</text>
</comment>
<comment type="subunit">
    <text evidence="6">Homodimer. Heterotetramer of two MnmE and two MnmG subunits.</text>
</comment>
<sequence>MSPLRYPEATIAAVATAPGRGGVGVIRISGRALLPFAEAISGGKRPKPRYATYTDFYDTAGEPIDNGLLLYFPGPHSFTGEDVLELQGHGGPVVMQLLLSRCVELGARLAEPGEFTKRAFLNDKLDLAQAESVADLIDASSATAAKSALKSLKGAFSHDIHQLVDHLITLRMLTEATLDFPEEDVDFLEAADARGQLHRIQSELDHVLAHAKQGAILREGMHVVLVGEPNVGKSSLMNALAGDEIAIVTDIAGTTRDTVREEILIDGVPVHVIDTAGLRETEDLVEKIGIERTWAAVDKADLALVLVDSRSGVTASVEALLERLPPALPRVTVHNKVDLTGEDAGRVEEANGPAVRLSARTMAGVPELRALLLKAIGWHGAEEGLYLARERHLDALRRARAHLDAAEAAYQQIELMAEELRMAQSALSEITGEFTPDDLLGVIFSRFCIGK</sequence>
<dbReference type="KEGG" id="ccah:DWG20_06075"/>
<evidence type="ECO:0000256" key="4">
    <source>
        <dbReference type="ARBA" id="ARBA00022958"/>
    </source>
</evidence>
<protein>
    <recommendedName>
        <fullName evidence="6">tRNA modification GTPase MnmE</fullName>
        <ecNumber evidence="6">3.6.-.-</ecNumber>
    </recommendedName>
</protein>
<dbReference type="NCBIfam" id="TIGR00231">
    <property type="entry name" value="small_GTP"/>
    <property type="match status" value="1"/>
</dbReference>
<feature type="binding site" evidence="6">
    <location>
        <begin position="358"/>
        <end position="360"/>
    </location>
    <ligand>
        <name>GTP</name>
        <dbReference type="ChEBI" id="CHEBI:37565"/>
    </ligand>
</feature>
<dbReference type="Pfam" id="PF10396">
    <property type="entry name" value="TrmE_N"/>
    <property type="match status" value="1"/>
</dbReference>
<keyword evidence="8" id="KW-0175">Coiled coil</keyword>
<feature type="binding site" evidence="6">
    <location>
        <begin position="249"/>
        <end position="255"/>
    </location>
    <ligand>
        <name>GTP</name>
        <dbReference type="ChEBI" id="CHEBI:37565"/>
    </ligand>
</feature>
<dbReference type="GO" id="GO:0002098">
    <property type="term" value="P:tRNA wobble uridine modification"/>
    <property type="evidence" value="ECO:0007669"/>
    <property type="project" value="TreeGrafter"/>
</dbReference>
<keyword evidence="6" id="KW-0460">Magnesium</keyword>
<dbReference type="GO" id="GO:0003924">
    <property type="term" value="F:GTPase activity"/>
    <property type="evidence" value="ECO:0007669"/>
    <property type="project" value="UniProtKB-UniRule"/>
</dbReference>
<feature type="binding site" evidence="6">
    <location>
        <position position="255"/>
    </location>
    <ligand>
        <name>Mg(2+)</name>
        <dbReference type="ChEBI" id="CHEBI:18420"/>
    </ligand>
</feature>
<keyword evidence="5 6" id="KW-0342">GTP-binding</keyword>
<dbReference type="Gene3D" id="3.40.50.300">
    <property type="entry name" value="P-loop containing nucleotide triphosphate hydrolases"/>
    <property type="match status" value="1"/>
</dbReference>
<feature type="binding site" evidence="6">
    <location>
        <position position="124"/>
    </location>
    <ligand>
        <name>(6S)-5-formyl-5,6,7,8-tetrahydrofolate</name>
        <dbReference type="ChEBI" id="CHEBI:57457"/>
    </ligand>
</feature>
<keyword evidence="4 6" id="KW-0630">Potassium</keyword>
<feature type="binding site" evidence="6">
    <location>
        <position position="230"/>
    </location>
    <ligand>
        <name>K(+)</name>
        <dbReference type="ChEBI" id="CHEBI:29103"/>
    </ligand>
</feature>
<feature type="binding site" evidence="6">
    <location>
        <position position="85"/>
    </location>
    <ligand>
        <name>(6S)-5-formyl-5,6,7,8-tetrahydrofolate</name>
        <dbReference type="ChEBI" id="CHEBI:57457"/>
    </ligand>
</feature>
<dbReference type="OrthoDB" id="9805918at2"/>
<dbReference type="InterPro" id="IPR031168">
    <property type="entry name" value="G_TrmE"/>
</dbReference>
<dbReference type="GO" id="GO:0005829">
    <property type="term" value="C:cytosol"/>
    <property type="evidence" value="ECO:0007669"/>
    <property type="project" value="TreeGrafter"/>
</dbReference>
<accession>A0A345Y537</accession>
<dbReference type="CDD" id="cd14858">
    <property type="entry name" value="TrmE_N"/>
    <property type="match status" value="1"/>
</dbReference>
<evidence type="ECO:0000259" key="9">
    <source>
        <dbReference type="PROSITE" id="PS51709"/>
    </source>
</evidence>
<dbReference type="SUPFAM" id="SSF52540">
    <property type="entry name" value="P-loop containing nucleoside triphosphate hydrolases"/>
    <property type="match status" value="1"/>
</dbReference>
<dbReference type="GO" id="GO:0030488">
    <property type="term" value="P:tRNA methylation"/>
    <property type="evidence" value="ECO:0007669"/>
    <property type="project" value="TreeGrafter"/>
</dbReference>
<feature type="binding site" evidence="6">
    <location>
        <position position="451"/>
    </location>
    <ligand>
        <name>(6S)-5-formyl-5,6,7,8-tetrahydrofolate</name>
        <dbReference type="ChEBI" id="CHEBI:57457"/>
    </ligand>
</feature>
<feature type="binding site" evidence="6">
    <location>
        <position position="254"/>
    </location>
    <ligand>
        <name>K(+)</name>
        <dbReference type="ChEBI" id="CHEBI:29103"/>
    </ligand>
</feature>
<dbReference type="HAMAP" id="MF_00379">
    <property type="entry name" value="GTPase_MnmE"/>
    <property type="match status" value="1"/>
</dbReference>
<feature type="binding site" evidence="6">
    <location>
        <position position="27"/>
    </location>
    <ligand>
        <name>(6S)-5-formyl-5,6,7,8-tetrahydrofolate</name>
        <dbReference type="ChEBI" id="CHEBI:57457"/>
    </ligand>
</feature>
<proteinExistence type="inferred from homology"/>
<keyword evidence="6" id="KW-0479">Metal-binding</keyword>
<gene>
    <name evidence="6" type="primary">mnmE</name>
    <name evidence="6" type="synonym">trmE</name>
    <name evidence="10" type="ORF">DWG20_06075</name>
</gene>
<name>A0A345Y537_9NEIS</name>
<keyword evidence="6" id="KW-0963">Cytoplasm</keyword>
<dbReference type="EC" id="3.6.-.-" evidence="6"/>
<evidence type="ECO:0000256" key="3">
    <source>
        <dbReference type="ARBA" id="ARBA00022741"/>
    </source>
</evidence>
<dbReference type="GO" id="GO:0005525">
    <property type="term" value="F:GTP binding"/>
    <property type="evidence" value="ECO:0007669"/>
    <property type="project" value="UniProtKB-UniRule"/>
</dbReference>
<comment type="caution">
    <text evidence="6">Lacks conserved residue(s) required for the propagation of feature annotation.</text>
</comment>
<dbReference type="InterPro" id="IPR027266">
    <property type="entry name" value="TrmE/GcvT-like"/>
</dbReference>
<comment type="subcellular location">
    <subcellularLocation>
        <location evidence="6">Cytoplasm</location>
    </subcellularLocation>
</comment>
<dbReference type="NCBIfam" id="TIGR00450">
    <property type="entry name" value="mnmE_trmE_thdF"/>
    <property type="match status" value="1"/>
</dbReference>
<dbReference type="PANTHER" id="PTHR42714:SF2">
    <property type="entry name" value="TRNA MODIFICATION GTPASE GTPBP3, MITOCHONDRIAL"/>
    <property type="match status" value="1"/>
</dbReference>
<dbReference type="InterPro" id="IPR004520">
    <property type="entry name" value="GTPase_MnmE"/>
</dbReference>
<evidence type="ECO:0000256" key="6">
    <source>
        <dbReference type="HAMAP-Rule" id="MF_00379"/>
    </source>
</evidence>
<reference evidence="10 11" key="1">
    <citation type="submission" date="2018-07" db="EMBL/GenBank/DDBJ databases">
        <title>Crenobacter cavernae sp. nov., isolated from a karst cave.</title>
        <authorList>
            <person name="Zhu H."/>
        </authorList>
    </citation>
    <scope>NUCLEOTIDE SEQUENCE [LARGE SCALE GENOMIC DNA]</scope>
    <source>
        <strain evidence="10 11">K1W11S-77</strain>
    </source>
</reference>
<dbReference type="Pfam" id="PF01926">
    <property type="entry name" value="MMR_HSR1"/>
    <property type="match status" value="1"/>
</dbReference>
<keyword evidence="2 6" id="KW-0819">tRNA processing</keyword>
<feature type="binding site" evidence="6">
    <location>
        <begin position="274"/>
        <end position="277"/>
    </location>
    <ligand>
        <name>GTP</name>
        <dbReference type="ChEBI" id="CHEBI:37565"/>
    </ligand>
</feature>
<dbReference type="Gene3D" id="1.20.120.430">
    <property type="entry name" value="tRNA modification GTPase MnmE domain 2"/>
    <property type="match status" value="1"/>
</dbReference>
<dbReference type="Proteomes" id="UP000254537">
    <property type="component" value="Chromosome"/>
</dbReference>
<dbReference type="Pfam" id="PF12631">
    <property type="entry name" value="MnmE_helical"/>
    <property type="match status" value="1"/>
</dbReference>
<feature type="domain" description="TrmE-type G" evidence="9">
    <location>
        <begin position="220"/>
        <end position="377"/>
    </location>
</feature>
<evidence type="ECO:0000256" key="2">
    <source>
        <dbReference type="ARBA" id="ARBA00022694"/>
    </source>
</evidence>
<dbReference type="InterPro" id="IPR018948">
    <property type="entry name" value="GTP-bd_TrmE_N"/>
</dbReference>
<evidence type="ECO:0000256" key="8">
    <source>
        <dbReference type="SAM" id="Coils"/>
    </source>
</evidence>
<dbReference type="GO" id="GO:0046872">
    <property type="term" value="F:metal ion binding"/>
    <property type="evidence" value="ECO:0007669"/>
    <property type="project" value="UniProtKB-KW"/>
</dbReference>
<comment type="similarity">
    <text evidence="1 6 7">Belongs to the TRAFAC class TrmE-Era-EngA-EngB-Septin-like GTPase superfamily. TrmE GTPase family.</text>
</comment>
<feature type="binding site" evidence="6">
    <location>
        <position position="249"/>
    </location>
    <ligand>
        <name>K(+)</name>
        <dbReference type="ChEBI" id="CHEBI:29103"/>
    </ligand>
</feature>
<dbReference type="CDD" id="cd04164">
    <property type="entry name" value="trmE"/>
    <property type="match status" value="1"/>
</dbReference>
<feature type="binding site" evidence="6">
    <location>
        <position position="251"/>
    </location>
    <ligand>
        <name>K(+)</name>
        <dbReference type="ChEBI" id="CHEBI:29103"/>
    </ligand>
</feature>
<dbReference type="PROSITE" id="PS51709">
    <property type="entry name" value="G_TRME"/>
    <property type="match status" value="1"/>
</dbReference>
<dbReference type="NCBIfam" id="NF003661">
    <property type="entry name" value="PRK05291.1-3"/>
    <property type="match status" value="1"/>
</dbReference>
<evidence type="ECO:0000256" key="7">
    <source>
        <dbReference type="RuleBase" id="RU003313"/>
    </source>
</evidence>
<dbReference type="EMBL" id="CP031337">
    <property type="protein sequence ID" value="AXK39039.1"/>
    <property type="molecule type" value="Genomic_DNA"/>
</dbReference>
<dbReference type="InterPro" id="IPR006073">
    <property type="entry name" value="GTP-bd"/>
</dbReference>
<dbReference type="InterPro" id="IPR025867">
    <property type="entry name" value="MnmE_helical"/>
</dbReference>
<keyword evidence="6" id="KW-0378">Hydrolase</keyword>
<evidence type="ECO:0000256" key="1">
    <source>
        <dbReference type="ARBA" id="ARBA00011043"/>
    </source>
</evidence>
<feature type="binding site" evidence="6">
    <location>
        <position position="234"/>
    </location>
    <ligand>
        <name>Mg(2+)</name>
        <dbReference type="ChEBI" id="CHEBI:18420"/>
    </ligand>
</feature>
<keyword evidence="3 6" id="KW-0547">Nucleotide-binding</keyword>
<evidence type="ECO:0000256" key="5">
    <source>
        <dbReference type="ARBA" id="ARBA00023134"/>
    </source>
</evidence>
<dbReference type="PANTHER" id="PTHR42714">
    <property type="entry name" value="TRNA MODIFICATION GTPASE GTPBP3"/>
    <property type="match status" value="1"/>
</dbReference>
<dbReference type="SUPFAM" id="SSF116878">
    <property type="entry name" value="TrmE connector domain"/>
    <property type="match status" value="1"/>
</dbReference>
<evidence type="ECO:0000313" key="10">
    <source>
        <dbReference type="EMBL" id="AXK39039.1"/>
    </source>
</evidence>
<comment type="function">
    <text evidence="6">Exhibits a very high intrinsic GTPase hydrolysis rate. Involved in the addition of a carboxymethylaminomethyl (cmnm) group at the wobble position (U34) of certain tRNAs, forming tRNA-cmnm(5)s(2)U34.</text>
</comment>
<feature type="coiled-coil region" evidence="8">
    <location>
        <begin position="389"/>
        <end position="423"/>
    </location>
</feature>
<dbReference type="InterPro" id="IPR005225">
    <property type="entry name" value="Small_GTP-bd"/>
</dbReference>
<dbReference type="Gene3D" id="3.30.1360.120">
    <property type="entry name" value="Probable tRNA modification gtpase trme, domain 1"/>
    <property type="match status" value="1"/>
</dbReference>
<organism evidence="10 11">
    <name type="scientific">Crenobacter cavernae</name>
    <dbReference type="NCBI Taxonomy" id="2290923"/>
    <lineage>
        <taxon>Bacteria</taxon>
        <taxon>Pseudomonadati</taxon>
        <taxon>Pseudomonadota</taxon>
        <taxon>Betaproteobacteria</taxon>
        <taxon>Neisseriales</taxon>
        <taxon>Neisseriaceae</taxon>
        <taxon>Crenobacter</taxon>
    </lineage>
</organism>
<dbReference type="InterPro" id="IPR027417">
    <property type="entry name" value="P-loop_NTPase"/>
</dbReference>
<dbReference type="AlphaFoldDB" id="A0A345Y537"/>
<feature type="binding site" evidence="6">
    <location>
        <begin position="230"/>
        <end position="235"/>
    </location>
    <ligand>
        <name>GTP</name>
        <dbReference type="ChEBI" id="CHEBI:37565"/>
    </ligand>
</feature>
<evidence type="ECO:0000313" key="11">
    <source>
        <dbReference type="Proteomes" id="UP000254537"/>
    </source>
</evidence>
<dbReference type="InterPro" id="IPR027368">
    <property type="entry name" value="MnmE_dom2"/>
</dbReference>